<evidence type="ECO:0000313" key="10">
    <source>
        <dbReference type="Proteomes" id="UP000029981"/>
    </source>
</evidence>
<dbReference type="Gramene" id="KGN63236">
    <property type="protein sequence ID" value="KGN63236"/>
    <property type="gene ID" value="Csa_2G416260"/>
</dbReference>
<comment type="subcellular location">
    <subcellularLocation>
        <location evidence="1">Endomembrane system</location>
    </subcellularLocation>
</comment>
<keyword evidence="10" id="KW-1185">Reference proteome</keyword>
<dbReference type="GO" id="GO:0030244">
    <property type="term" value="P:cellulose biosynthetic process"/>
    <property type="evidence" value="ECO:0007669"/>
    <property type="project" value="InterPro"/>
</dbReference>
<dbReference type="AlphaFoldDB" id="A0A0A0LT74"/>
<gene>
    <name evidence="9" type="ORF">Csa_2G416260</name>
</gene>
<dbReference type="Proteomes" id="UP000029981">
    <property type="component" value="Chromosome 2"/>
</dbReference>
<keyword evidence="2" id="KW-0328">Glycosyltransferase</keyword>
<sequence>MQQTLLYVWYNSNNVQPTYGSSLGAFVPFQRFLMLYFHPTVSSITPLSSLLWKRAIFIPIPLFIIYNFHQLLQYKETCQSIKARWNNQRMGRVNTTCAWLFAVGNVVLKLLGVRETVFGITKKDTCCEADLGDFTFDESPMFVSGTTILLIQLIALLMSFIRQKDMDFHSPPYSRSATLASFSLSRFLFKRLLFVDFCLRPSLQSIFVHLYLSVVVSITTPLLSSLCPSSCLCPCVSVRVHRPFPKSSLFSASISQS</sequence>
<keyword evidence="4 8" id="KW-0812">Transmembrane</keyword>
<evidence type="ECO:0000256" key="2">
    <source>
        <dbReference type="ARBA" id="ARBA00022676"/>
    </source>
</evidence>
<evidence type="ECO:0000256" key="8">
    <source>
        <dbReference type="SAM" id="Phobius"/>
    </source>
</evidence>
<evidence type="ECO:0000256" key="5">
    <source>
        <dbReference type="ARBA" id="ARBA00022989"/>
    </source>
</evidence>
<dbReference type="GO" id="GO:0016760">
    <property type="term" value="F:cellulose synthase (UDP-forming) activity"/>
    <property type="evidence" value="ECO:0007669"/>
    <property type="project" value="InterPro"/>
</dbReference>
<feature type="transmembrane region" description="Helical" evidence="8">
    <location>
        <begin position="93"/>
        <end position="112"/>
    </location>
</feature>
<name>A0A0A0LT74_CUCSA</name>
<reference evidence="9 10" key="4">
    <citation type="journal article" date="2011" name="BMC Genomics">
        <title>RNA-Seq improves annotation of protein-coding genes in the cucumber genome.</title>
        <authorList>
            <person name="Li Z."/>
            <person name="Zhang Z."/>
            <person name="Yan P."/>
            <person name="Huang S."/>
            <person name="Fei Z."/>
            <person name="Lin K."/>
        </authorList>
    </citation>
    <scope>NUCLEOTIDE SEQUENCE [LARGE SCALE GENOMIC DNA]</scope>
    <source>
        <strain evidence="10">cv. 9930</strain>
    </source>
</reference>
<dbReference type="Pfam" id="PF03552">
    <property type="entry name" value="Cellulose_synt"/>
    <property type="match status" value="1"/>
</dbReference>
<dbReference type="GO" id="GO:0071555">
    <property type="term" value="P:cell wall organization"/>
    <property type="evidence" value="ECO:0007669"/>
    <property type="project" value="UniProtKB-KW"/>
</dbReference>
<keyword evidence="3" id="KW-0808">Transferase</keyword>
<reference evidence="9 10" key="3">
    <citation type="journal article" date="2010" name="BMC Genomics">
        <title>Transcriptome sequencing and comparative analysis of cucumber flowers with different sex types.</title>
        <authorList>
            <person name="Guo S."/>
            <person name="Zheng Y."/>
            <person name="Joung J.G."/>
            <person name="Liu S."/>
            <person name="Zhang Z."/>
            <person name="Crasta O.R."/>
            <person name="Sobral B.W."/>
            <person name="Xu Y."/>
            <person name="Huang S."/>
            <person name="Fei Z."/>
        </authorList>
    </citation>
    <scope>NUCLEOTIDE SEQUENCE [LARGE SCALE GENOMIC DNA]</scope>
    <source>
        <strain evidence="10">cv. 9930</strain>
    </source>
</reference>
<dbReference type="PANTHER" id="PTHR13301">
    <property type="entry name" value="X-BOX TRANSCRIPTION FACTOR-RELATED"/>
    <property type="match status" value="1"/>
</dbReference>
<evidence type="ECO:0000256" key="4">
    <source>
        <dbReference type="ARBA" id="ARBA00022692"/>
    </source>
</evidence>
<evidence type="ECO:0000256" key="3">
    <source>
        <dbReference type="ARBA" id="ARBA00022679"/>
    </source>
</evidence>
<dbReference type="EMBL" id="CM002923">
    <property type="protein sequence ID" value="KGN63236.1"/>
    <property type="molecule type" value="Genomic_DNA"/>
</dbReference>
<evidence type="ECO:0000256" key="7">
    <source>
        <dbReference type="ARBA" id="ARBA00023316"/>
    </source>
</evidence>
<evidence type="ECO:0000256" key="6">
    <source>
        <dbReference type="ARBA" id="ARBA00023136"/>
    </source>
</evidence>
<dbReference type="InterPro" id="IPR005150">
    <property type="entry name" value="Cellulose_synth"/>
</dbReference>
<dbReference type="GO" id="GO:0016020">
    <property type="term" value="C:membrane"/>
    <property type="evidence" value="ECO:0007669"/>
    <property type="project" value="InterPro"/>
</dbReference>
<dbReference type="GO" id="GO:0012505">
    <property type="term" value="C:endomembrane system"/>
    <property type="evidence" value="ECO:0007669"/>
    <property type="project" value="UniProtKB-SubCell"/>
</dbReference>
<feature type="transmembrane region" description="Helical" evidence="8">
    <location>
        <begin position="141"/>
        <end position="161"/>
    </location>
</feature>
<dbReference type="STRING" id="3659.A0A0A0LT74"/>
<protein>
    <submittedName>
        <fullName evidence="9">Uncharacterized protein</fullName>
    </submittedName>
</protein>
<reference evidence="9 10" key="1">
    <citation type="journal article" date="2009" name="Nat. Genet.">
        <title>The genome of the cucumber, Cucumis sativus L.</title>
        <authorList>
            <person name="Huang S."/>
            <person name="Li R."/>
            <person name="Zhang Z."/>
            <person name="Li L."/>
            <person name="Gu X."/>
            <person name="Fan W."/>
            <person name="Lucas W.J."/>
            <person name="Wang X."/>
            <person name="Xie B."/>
            <person name="Ni P."/>
            <person name="Ren Y."/>
            <person name="Zhu H."/>
            <person name="Li J."/>
            <person name="Lin K."/>
            <person name="Jin W."/>
            <person name="Fei Z."/>
            <person name="Li G."/>
            <person name="Staub J."/>
            <person name="Kilian A."/>
            <person name="van der Vossen E.A."/>
            <person name="Wu Y."/>
            <person name="Guo J."/>
            <person name="He J."/>
            <person name="Jia Z."/>
            <person name="Ren Y."/>
            <person name="Tian G."/>
            <person name="Lu Y."/>
            <person name="Ruan J."/>
            <person name="Qian W."/>
            <person name="Wang M."/>
            <person name="Huang Q."/>
            <person name="Li B."/>
            <person name="Xuan Z."/>
            <person name="Cao J."/>
            <person name="Asan"/>
            <person name="Wu Z."/>
            <person name="Zhang J."/>
            <person name="Cai Q."/>
            <person name="Bai Y."/>
            <person name="Zhao B."/>
            <person name="Han Y."/>
            <person name="Li Y."/>
            <person name="Li X."/>
            <person name="Wang S."/>
            <person name="Shi Q."/>
            <person name="Liu S."/>
            <person name="Cho W.K."/>
            <person name="Kim J.Y."/>
            <person name="Xu Y."/>
            <person name="Heller-Uszynska K."/>
            <person name="Miao H."/>
            <person name="Cheng Z."/>
            <person name="Zhang S."/>
            <person name="Wu J."/>
            <person name="Yang Y."/>
            <person name="Kang H."/>
            <person name="Li M."/>
            <person name="Liang H."/>
            <person name="Ren X."/>
            <person name="Shi Z."/>
            <person name="Wen M."/>
            <person name="Jian M."/>
            <person name="Yang H."/>
            <person name="Zhang G."/>
            <person name="Yang Z."/>
            <person name="Chen R."/>
            <person name="Liu S."/>
            <person name="Li J."/>
            <person name="Ma L."/>
            <person name="Liu H."/>
            <person name="Zhou Y."/>
            <person name="Zhao J."/>
            <person name="Fang X."/>
            <person name="Li G."/>
            <person name="Fang L."/>
            <person name="Li Y."/>
            <person name="Liu D."/>
            <person name="Zheng H."/>
            <person name="Zhang Y."/>
            <person name="Qin N."/>
            <person name="Li Z."/>
            <person name="Yang G."/>
            <person name="Yang S."/>
            <person name="Bolund L."/>
            <person name="Kristiansen K."/>
            <person name="Zheng H."/>
            <person name="Li S."/>
            <person name="Zhang X."/>
            <person name="Yang H."/>
            <person name="Wang J."/>
            <person name="Sun R."/>
            <person name="Zhang B."/>
            <person name="Jiang S."/>
            <person name="Wang J."/>
            <person name="Du Y."/>
            <person name="Li S."/>
        </authorList>
    </citation>
    <scope>NUCLEOTIDE SEQUENCE [LARGE SCALE GENOMIC DNA]</scope>
    <source>
        <strain evidence="10">cv. 9930</strain>
    </source>
</reference>
<accession>A0A0A0LT74</accession>
<reference evidence="9 10" key="2">
    <citation type="journal article" date="2009" name="PLoS ONE">
        <title>An integrated genetic and cytogenetic map of the cucumber genome.</title>
        <authorList>
            <person name="Ren Y."/>
            <person name="Zhang Z."/>
            <person name="Liu J."/>
            <person name="Staub J.E."/>
            <person name="Han Y."/>
            <person name="Cheng Z."/>
            <person name="Li X."/>
            <person name="Lu J."/>
            <person name="Miao H."/>
            <person name="Kang H."/>
            <person name="Xie B."/>
            <person name="Gu X."/>
            <person name="Wang X."/>
            <person name="Du Y."/>
            <person name="Jin W."/>
            <person name="Huang S."/>
        </authorList>
    </citation>
    <scope>NUCLEOTIDE SEQUENCE [LARGE SCALE GENOMIC DNA]</scope>
    <source>
        <strain evidence="10">cv. 9930</strain>
    </source>
</reference>
<keyword evidence="7" id="KW-0961">Cell wall biogenesis/degradation</keyword>
<evidence type="ECO:0000313" key="9">
    <source>
        <dbReference type="EMBL" id="KGN63236.1"/>
    </source>
</evidence>
<keyword evidence="6 8" id="KW-0472">Membrane</keyword>
<organism evidence="9 10">
    <name type="scientific">Cucumis sativus</name>
    <name type="common">Cucumber</name>
    <dbReference type="NCBI Taxonomy" id="3659"/>
    <lineage>
        <taxon>Eukaryota</taxon>
        <taxon>Viridiplantae</taxon>
        <taxon>Streptophyta</taxon>
        <taxon>Embryophyta</taxon>
        <taxon>Tracheophyta</taxon>
        <taxon>Spermatophyta</taxon>
        <taxon>Magnoliopsida</taxon>
        <taxon>eudicotyledons</taxon>
        <taxon>Gunneridae</taxon>
        <taxon>Pentapetalae</taxon>
        <taxon>rosids</taxon>
        <taxon>fabids</taxon>
        <taxon>Cucurbitales</taxon>
        <taxon>Cucurbitaceae</taxon>
        <taxon>Benincaseae</taxon>
        <taxon>Cucumis</taxon>
    </lineage>
</organism>
<evidence type="ECO:0000256" key="1">
    <source>
        <dbReference type="ARBA" id="ARBA00004308"/>
    </source>
</evidence>
<proteinExistence type="predicted"/>
<keyword evidence="5 8" id="KW-1133">Transmembrane helix</keyword>